<sequence>MKQYEEFAFIYDELMDDVDYDGWVDYIEKIYKSENLKVNTILELACGTGNLTTRLAKRGYAIVGIDISEEMLSVAREKAEKENLDIVFLNQDMTQLDFDVYNIDCVLCGCDGFNYILDKQDLLNIFKKVKNILKDEGLFIFDISSYFKLSTILSNNTFAENRDDLAYIWENYFDEEDNILQMDLAFFVKEKNYFKRFEEVHYQRAYKNEEIIKLLKKAGFDKIKIYKDFTFSEDDESSERVFFIAKK</sequence>
<dbReference type="Proteomes" id="UP000323392">
    <property type="component" value="Unassembled WGS sequence"/>
</dbReference>
<evidence type="ECO:0000313" key="6">
    <source>
        <dbReference type="Proteomes" id="UP000323392"/>
    </source>
</evidence>
<gene>
    <name evidence="3" type="ORF">JWYL7_1343</name>
    <name evidence="4" type="ORF">SAMN05661008_00178</name>
</gene>
<protein>
    <submittedName>
        <fullName evidence="3">Methyltransferase</fullName>
    </submittedName>
    <submittedName>
        <fullName evidence="4">Ubiquinone/menaquinone biosynthesis C-methylase UbiE</fullName>
    </submittedName>
</protein>
<dbReference type="Gene3D" id="3.40.50.150">
    <property type="entry name" value="Vaccinia Virus protein VP39"/>
    <property type="match status" value="1"/>
</dbReference>
<keyword evidence="3" id="KW-0489">Methyltransferase</keyword>
<dbReference type="PANTHER" id="PTHR43861">
    <property type="entry name" value="TRANS-ACONITATE 2-METHYLTRANSFERASE-RELATED"/>
    <property type="match status" value="1"/>
</dbReference>
<keyword evidence="1 3" id="KW-0808">Transferase</keyword>
<evidence type="ECO:0000259" key="2">
    <source>
        <dbReference type="Pfam" id="PF13649"/>
    </source>
</evidence>
<dbReference type="OrthoDB" id="9811589at2"/>
<dbReference type="PATRIC" id="fig|1121328.3.peg.1352"/>
<dbReference type="Pfam" id="PF13649">
    <property type="entry name" value="Methyltransf_25"/>
    <property type="match status" value="1"/>
</dbReference>
<dbReference type="AlphaFoldDB" id="A0A150FRR3"/>
<reference evidence="3 5" key="1">
    <citation type="submission" date="2016-02" db="EMBL/GenBank/DDBJ databases">
        <title>Draft genome sequence for Clostridium paradoxum JW-YL-7.</title>
        <authorList>
            <person name="Utturkar S.M."/>
            <person name="Lancaster A."/>
            <person name="Poole F.L."/>
            <person name="Adams M.W."/>
            <person name="Brown S.D."/>
        </authorList>
    </citation>
    <scope>NUCLEOTIDE SEQUENCE [LARGE SCALE GENOMIC DNA]</scope>
    <source>
        <strain evidence="3 5">JW-YL-7</strain>
    </source>
</reference>
<dbReference type="SUPFAM" id="SSF53335">
    <property type="entry name" value="S-adenosyl-L-methionine-dependent methyltransferases"/>
    <property type="match status" value="1"/>
</dbReference>
<dbReference type="InterPro" id="IPR029063">
    <property type="entry name" value="SAM-dependent_MTases_sf"/>
</dbReference>
<dbReference type="EMBL" id="LSFY01000001">
    <property type="protein sequence ID" value="KXZ40268.1"/>
    <property type="molecule type" value="Genomic_DNA"/>
</dbReference>
<dbReference type="RefSeq" id="WP_066070835.1">
    <property type="nucleotide sequence ID" value="NZ_FRBG01000001.1"/>
</dbReference>
<name>A0A150FRR3_CLOPD</name>
<accession>A0A150FRR3</accession>
<dbReference type="InterPro" id="IPR041698">
    <property type="entry name" value="Methyltransf_25"/>
</dbReference>
<dbReference type="GO" id="GO:0008168">
    <property type="term" value="F:methyltransferase activity"/>
    <property type="evidence" value="ECO:0007669"/>
    <property type="project" value="UniProtKB-KW"/>
</dbReference>
<dbReference type="Gene3D" id="2.20.25.110">
    <property type="entry name" value="S-adenosyl-L-methionine-dependent methyltransferases"/>
    <property type="match status" value="1"/>
</dbReference>
<proteinExistence type="predicted"/>
<dbReference type="CDD" id="cd02440">
    <property type="entry name" value="AdoMet_MTases"/>
    <property type="match status" value="1"/>
</dbReference>
<comment type="caution">
    <text evidence="3">The sequence shown here is derived from an EMBL/GenBank/DDBJ whole genome shotgun (WGS) entry which is preliminary data.</text>
</comment>
<dbReference type="STRING" id="1121328.JWYL7_1343"/>
<dbReference type="GO" id="GO:0032259">
    <property type="term" value="P:methylation"/>
    <property type="evidence" value="ECO:0007669"/>
    <property type="project" value="UniProtKB-KW"/>
</dbReference>
<evidence type="ECO:0000313" key="3">
    <source>
        <dbReference type="EMBL" id="KXZ40268.1"/>
    </source>
</evidence>
<evidence type="ECO:0000256" key="1">
    <source>
        <dbReference type="ARBA" id="ARBA00022679"/>
    </source>
</evidence>
<dbReference type="EMBL" id="FRBG01000001">
    <property type="protein sequence ID" value="SHK40342.1"/>
    <property type="molecule type" value="Genomic_DNA"/>
</dbReference>
<feature type="domain" description="Methyltransferase" evidence="2">
    <location>
        <begin position="41"/>
        <end position="137"/>
    </location>
</feature>
<reference evidence="4 6" key="2">
    <citation type="submission" date="2016-11" db="EMBL/GenBank/DDBJ databases">
        <authorList>
            <person name="Varghese N."/>
            <person name="Submissions S."/>
        </authorList>
    </citation>
    <scope>NUCLEOTIDE SEQUENCE [LARGE SCALE GENOMIC DNA]</scope>
    <source>
        <strain evidence="4 6">DSM 7308</strain>
    </source>
</reference>
<dbReference type="Proteomes" id="UP000092605">
    <property type="component" value="Unassembled WGS sequence"/>
</dbReference>
<evidence type="ECO:0000313" key="5">
    <source>
        <dbReference type="Proteomes" id="UP000092605"/>
    </source>
</evidence>
<keyword evidence="6" id="KW-1185">Reference proteome</keyword>
<keyword evidence="4" id="KW-0830">Ubiquinone</keyword>
<organism evidence="3 5">
    <name type="scientific">Alkalithermobacter thermoalcaliphilus JW-YL-7 = DSM 7308</name>
    <dbReference type="NCBI Taxonomy" id="1121328"/>
    <lineage>
        <taxon>Bacteria</taxon>
        <taxon>Bacillati</taxon>
        <taxon>Bacillota</taxon>
        <taxon>Clostridia</taxon>
        <taxon>Peptostreptococcales</taxon>
        <taxon>Tepidibacteraceae</taxon>
        <taxon>Alkalithermobacter</taxon>
    </lineage>
</organism>
<evidence type="ECO:0000313" key="4">
    <source>
        <dbReference type="EMBL" id="SHK40342.1"/>
    </source>
</evidence>